<sequence length="240" mass="25261">MTTPQNGPAESLPADIFPADIFPDDALDIRWVVPAQFHSLGVELPEQEREAHLAEVAAEIWCGGTEFQRSTVASWYSDIAATAGEEGAVYSGFLLAGTEDDRVTVATLVIQADQADTADADTVAAAIQDMLSLDPANEVFRVPAPVGPVVVAVAGSLAEVDDEFGNKAKLELAQASAYIPVPGADTLVTMTISTPMLIDFPEYVTMLAGLVETVVYDRPGTQPATALPGPDRAKITEAFG</sequence>
<dbReference type="RefSeq" id="WP_043915725.1">
    <property type="nucleotide sequence ID" value="NZ_JXZB01000004.1"/>
</dbReference>
<dbReference type="OrthoDB" id="3870351at2"/>
<gene>
    <name evidence="1" type="ORF">TR51_32310</name>
</gene>
<comment type="caution">
    <text evidence="1">The sequence shown here is derived from an EMBL/GenBank/DDBJ whole genome shotgun (WGS) entry which is preliminary data.</text>
</comment>
<dbReference type="PATRIC" id="fig|2064.6.peg.6841"/>
<dbReference type="AlphaFoldDB" id="A0A0D0NVV9"/>
<proteinExistence type="predicted"/>
<dbReference type="STRING" id="2064.TR51_32310"/>
<keyword evidence="2" id="KW-1185">Reference proteome</keyword>
<name>A0A0D0NVV9_KITGR</name>
<accession>A0A0D0NVV9</accession>
<organism evidence="1 2">
    <name type="scientific">Kitasatospora griseola</name>
    <name type="common">Streptomyces griseolosporeus</name>
    <dbReference type="NCBI Taxonomy" id="2064"/>
    <lineage>
        <taxon>Bacteria</taxon>
        <taxon>Bacillati</taxon>
        <taxon>Actinomycetota</taxon>
        <taxon>Actinomycetes</taxon>
        <taxon>Kitasatosporales</taxon>
        <taxon>Streptomycetaceae</taxon>
        <taxon>Kitasatospora</taxon>
    </lineage>
</organism>
<reference evidence="1 2" key="1">
    <citation type="submission" date="2015-02" db="EMBL/GenBank/DDBJ databases">
        <title>Draft genome sequence of Kitasatospora griseola MF730-N6, a bafilomycin, terpentecin and satosporin producer.</title>
        <authorList>
            <person name="Arens J.C."/>
            <person name="Haltli B."/>
            <person name="Kerr R.G."/>
        </authorList>
    </citation>
    <scope>NUCLEOTIDE SEQUENCE [LARGE SCALE GENOMIC DNA]</scope>
    <source>
        <strain evidence="1 2">MF730-N6</strain>
    </source>
</reference>
<evidence type="ECO:0000313" key="2">
    <source>
        <dbReference type="Proteomes" id="UP000032066"/>
    </source>
</evidence>
<dbReference type="Proteomes" id="UP000032066">
    <property type="component" value="Unassembled WGS sequence"/>
</dbReference>
<evidence type="ECO:0000313" key="1">
    <source>
        <dbReference type="EMBL" id="KIQ63366.1"/>
    </source>
</evidence>
<protein>
    <submittedName>
        <fullName evidence="1">Uncharacterized protein</fullName>
    </submittedName>
</protein>
<dbReference type="EMBL" id="JXZB01000004">
    <property type="protein sequence ID" value="KIQ63366.1"/>
    <property type="molecule type" value="Genomic_DNA"/>
</dbReference>